<dbReference type="PROSITE" id="PS50968">
    <property type="entry name" value="BIOTINYL_LIPOYL"/>
    <property type="match status" value="1"/>
</dbReference>
<evidence type="ECO:0000256" key="3">
    <source>
        <dbReference type="ARBA" id="ARBA00022823"/>
    </source>
</evidence>
<dbReference type="InterPro" id="IPR023213">
    <property type="entry name" value="CAT-like_dom_sf"/>
</dbReference>
<feature type="domain" description="Peripheral subunit-binding (PSBD)" evidence="6">
    <location>
        <begin position="142"/>
        <end position="179"/>
    </location>
</feature>
<keyword evidence="8" id="KW-1185">Reference proteome</keyword>
<keyword evidence="4" id="KW-0808">Transferase</keyword>
<dbReference type="Pfam" id="PF02817">
    <property type="entry name" value="E3_binding"/>
    <property type="match status" value="2"/>
</dbReference>
<evidence type="ECO:0000256" key="2">
    <source>
        <dbReference type="ARBA" id="ARBA00007317"/>
    </source>
</evidence>
<protein>
    <recommendedName>
        <fullName evidence="4">Dihydrolipoamide acetyltransferase component of pyruvate dehydrogenase complex</fullName>
        <ecNumber evidence="4">2.3.1.-</ecNumber>
    </recommendedName>
</protein>
<dbReference type="InterPro" id="IPR036625">
    <property type="entry name" value="E3-bd_dom_sf"/>
</dbReference>
<dbReference type="Proteomes" id="UP001222770">
    <property type="component" value="Unassembled WGS sequence"/>
</dbReference>
<dbReference type="Pfam" id="PF00364">
    <property type="entry name" value="Biotin_lipoyl"/>
    <property type="match status" value="1"/>
</dbReference>
<accession>A0ABT6CHV9</accession>
<dbReference type="RefSeq" id="WP_277275861.1">
    <property type="nucleotide sequence ID" value="NZ_JAROCY010000004.1"/>
</dbReference>
<keyword evidence="3 4" id="KW-0450">Lipoyl</keyword>
<dbReference type="Gene3D" id="4.10.320.10">
    <property type="entry name" value="E3-binding domain"/>
    <property type="match status" value="2"/>
</dbReference>
<proteinExistence type="inferred from homology"/>
<evidence type="ECO:0000256" key="4">
    <source>
        <dbReference type="RuleBase" id="RU003423"/>
    </source>
</evidence>
<reference evidence="7 8" key="1">
    <citation type="submission" date="2023-03" db="EMBL/GenBank/DDBJ databases">
        <title>Novosphingobium cyanobacteriorum sp. nov., isolated from a eutrophic reservoir during the Microcystis bloom period.</title>
        <authorList>
            <person name="Kang M."/>
            <person name="Le V."/>
            <person name="Ko S.-R."/>
            <person name="Lee S.-A."/>
            <person name="Ahn C.-Y."/>
        </authorList>
    </citation>
    <scope>NUCLEOTIDE SEQUENCE [LARGE SCALE GENOMIC DNA]</scope>
    <source>
        <strain evidence="7 8">HBC54</strain>
    </source>
</reference>
<dbReference type="InterPro" id="IPR001078">
    <property type="entry name" value="2-oxoacid_DH_actylTfrase"/>
</dbReference>
<dbReference type="Gene3D" id="2.40.50.100">
    <property type="match status" value="1"/>
</dbReference>
<dbReference type="SUPFAM" id="SSF47005">
    <property type="entry name" value="Peripheral subunit-binding domain of 2-oxo acid dehydrogenase complex"/>
    <property type="match status" value="2"/>
</dbReference>
<name>A0ABT6CHV9_9SPHN</name>
<feature type="domain" description="Lipoyl-binding" evidence="5">
    <location>
        <begin position="4"/>
        <end position="80"/>
    </location>
</feature>
<dbReference type="PROSITE" id="PS51826">
    <property type="entry name" value="PSBD"/>
    <property type="match status" value="2"/>
</dbReference>
<evidence type="ECO:0000259" key="5">
    <source>
        <dbReference type="PROSITE" id="PS50968"/>
    </source>
</evidence>
<sequence>MADIRPFCMPKWGIEMTEGTIAEWMVKEGEAFKKGQVLCLIETDKITNEVEAEYDAVLKRLLVPASPDPQPVGALLAVFTDPAATDAEVEAFVAGFKPAEVAVAAKGGSDSAPAPAAAPAAAAATAPAAAPAAPRKIVTNRAISPEALKLAEAEGVDIEPIAGSGRNGRITYQDVVQAMRPERAESYKGTAPLPEEIRAIFASPLARRLAAQHGVDLSGLTGTGPRGRISKADVLALVKPAPPAAAAGAVSFGAPFELVDNQASVQPFDKIRKVVARRLTEAKQTIPHFYLRISASVDELMALRKTANLVLGTKASINDYIVKAVAVALVRHPDVNVQVHGDAVHSFPHADVAIAVASPKGLVTPIVRQADRMHIAQIAATTRALIDKAQAGKLSYEDMDGGTFSVSNLGMFGIEQFDAIINPPQGAILAVGGVNRVAVEAGNGDIAFESRIQFTMSIDHRAIDGAAGAQFLQTLKGLLEAPEGLFA</sequence>
<dbReference type="PANTHER" id="PTHR23151">
    <property type="entry name" value="DIHYDROLIPOAMIDE ACETYL/SUCCINYL-TRANSFERASE-RELATED"/>
    <property type="match status" value="1"/>
</dbReference>
<feature type="domain" description="Peripheral subunit-binding (PSBD)" evidence="6">
    <location>
        <begin position="201"/>
        <end position="238"/>
    </location>
</feature>
<comment type="cofactor">
    <cofactor evidence="1 4">
        <name>(R)-lipoate</name>
        <dbReference type="ChEBI" id="CHEBI:83088"/>
    </cofactor>
</comment>
<dbReference type="Gene3D" id="3.30.559.10">
    <property type="entry name" value="Chloramphenicol acetyltransferase-like domain"/>
    <property type="match status" value="1"/>
</dbReference>
<dbReference type="InterPro" id="IPR004167">
    <property type="entry name" value="PSBD"/>
</dbReference>
<dbReference type="EC" id="2.3.1.-" evidence="4"/>
<dbReference type="PANTHER" id="PTHR23151:SF90">
    <property type="entry name" value="DIHYDROLIPOYLLYSINE-RESIDUE ACETYLTRANSFERASE COMPONENT OF PYRUVATE DEHYDROGENASE COMPLEX, MITOCHONDRIAL-RELATED"/>
    <property type="match status" value="1"/>
</dbReference>
<keyword evidence="4" id="KW-0012">Acyltransferase</keyword>
<dbReference type="Pfam" id="PF00198">
    <property type="entry name" value="2-oxoacid_dh"/>
    <property type="match status" value="1"/>
</dbReference>
<dbReference type="SUPFAM" id="SSF51230">
    <property type="entry name" value="Single hybrid motif"/>
    <property type="match status" value="1"/>
</dbReference>
<dbReference type="InterPro" id="IPR011053">
    <property type="entry name" value="Single_hybrid_motif"/>
</dbReference>
<dbReference type="InterPro" id="IPR045257">
    <property type="entry name" value="E2/Pdx1"/>
</dbReference>
<evidence type="ECO:0000313" key="8">
    <source>
        <dbReference type="Proteomes" id="UP001222770"/>
    </source>
</evidence>
<dbReference type="InterPro" id="IPR000089">
    <property type="entry name" value="Biotin_lipoyl"/>
</dbReference>
<comment type="caution">
    <text evidence="7">The sequence shown here is derived from an EMBL/GenBank/DDBJ whole genome shotgun (WGS) entry which is preliminary data.</text>
</comment>
<dbReference type="SUPFAM" id="SSF52777">
    <property type="entry name" value="CoA-dependent acyltransferases"/>
    <property type="match status" value="1"/>
</dbReference>
<gene>
    <name evidence="7" type="ORF">POM99_05515</name>
</gene>
<organism evidence="7 8">
    <name type="scientific">Novosphingobium cyanobacteriorum</name>
    <dbReference type="NCBI Taxonomy" id="3024215"/>
    <lineage>
        <taxon>Bacteria</taxon>
        <taxon>Pseudomonadati</taxon>
        <taxon>Pseudomonadota</taxon>
        <taxon>Alphaproteobacteria</taxon>
        <taxon>Sphingomonadales</taxon>
        <taxon>Sphingomonadaceae</taxon>
        <taxon>Novosphingobium</taxon>
    </lineage>
</organism>
<evidence type="ECO:0000313" key="7">
    <source>
        <dbReference type="EMBL" id="MDF8332655.1"/>
    </source>
</evidence>
<dbReference type="EMBL" id="JAROCY010000004">
    <property type="protein sequence ID" value="MDF8332655.1"/>
    <property type="molecule type" value="Genomic_DNA"/>
</dbReference>
<evidence type="ECO:0000256" key="1">
    <source>
        <dbReference type="ARBA" id="ARBA00001938"/>
    </source>
</evidence>
<comment type="similarity">
    <text evidence="2 4">Belongs to the 2-oxoacid dehydrogenase family.</text>
</comment>
<dbReference type="CDD" id="cd06849">
    <property type="entry name" value="lipoyl_domain"/>
    <property type="match status" value="1"/>
</dbReference>
<evidence type="ECO:0000259" key="6">
    <source>
        <dbReference type="PROSITE" id="PS51826"/>
    </source>
</evidence>